<name>A0A1W1I4X2_9BACT</name>
<dbReference type="STRING" id="1325564.NSJP_1870"/>
<keyword evidence="2" id="KW-1185">Reference proteome</keyword>
<reference evidence="1 2" key="1">
    <citation type="submission" date="2017-03" db="EMBL/GenBank/DDBJ databases">
        <authorList>
            <person name="Afonso C.L."/>
            <person name="Miller P.J."/>
            <person name="Scott M.A."/>
            <person name="Spackman E."/>
            <person name="Goraichik I."/>
            <person name="Dimitrov K.M."/>
            <person name="Suarez D.L."/>
            <person name="Swayne D.E."/>
        </authorList>
    </citation>
    <scope>NUCLEOTIDE SEQUENCE [LARGE SCALE GENOMIC DNA]</scope>
    <source>
        <strain evidence="1">Genome sequencing of Nitrospira japonica strain NJ11</strain>
    </source>
</reference>
<proteinExistence type="predicted"/>
<gene>
    <name evidence="1" type="ORF">NSJP_1870</name>
</gene>
<sequence length="96" mass="10890">MSRFVGHCVVMGVKARPSQDGKRIFRNAVLYFEEDTSTLEASVSEDHEHLYKLMEANKMKPCQITVNLREFKGQRFLDVTGYQPGIITPGTKGPEK</sequence>
<dbReference type="KEGG" id="nja:NSJP_1870"/>
<protein>
    <submittedName>
        <fullName evidence="1">Uncharacterized protein</fullName>
    </submittedName>
</protein>
<dbReference type="Proteomes" id="UP000192042">
    <property type="component" value="Chromosome I"/>
</dbReference>
<accession>A0A1W1I4X2</accession>
<dbReference type="EMBL" id="LT828648">
    <property type="protein sequence ID" value="SLM48042.1"/>
    <property type="molecule type" value="Genomic_DNA"/>
</dbReference>
<dbReference type="RefSeq" id="WP_080886489.1">
    <property type="nucleotide sequence ID" value="NZ_LT828648.1"/>
</dbReference>
<evidence type="ECO:0000313" key="2">
    <source>
        <dbReference type="Proteomes" id="UP000192042"/>
    </source>
</evidence>
<dbReference type="AlphaFoldDB" id="A0A1W1I4X2"/>
<organism evidence="1 2">
    <name type="scientific">Nitrospira japonica</name>
    <dbReference type="NCBI Taxonomy" id="1325564"/>
    <lineage>
        <taxon>Bacteria</taxon>
        <taxon>Pseudomonadati</taxon>
        <taxon>Nitrospirota</taxon>
        <taxon>Nitrospiria</taxon>
        <taxon>Nitrospirales</taxon>
        <taxon>Nitrospiraceae</taxon>
        <taxon>Nitrospira</taxon>
    </lineage>
</organism>
<evidence type="ECO:0000313" key="1">
    <source>
        <dbReference type="EMBL" id="SLM48042.1"/>
    </source>
</evidence>